<dbReference type="GO" id="GO:0005773">
    <property type="term" value="C:vacuole"/>
    <property type="evidence" value="ECO:0007669"/>
    <property type="project" value="GOC"/>
</dbReference>
<feature type="domain" description="Nitrogen regulatory protein areA GATA-like" evidence="1">
    <location>
        <begin position="23"/>
        <end position="50"/>
    </location>
</feature>
<sequence length="66" mass="7980">NRPVFAIDYLGNGWKNEEDIATSWKFMTKQKHQMINGFRLENASWRNWAKQRHNLKTISPKALNWY</sequence>
<dbReference type="Pfam" id="PF08550">
    <property type="entry name" value="GATA_AreA"/>
    <property type="match status" value="1"/>
</dbReference>
<dbReference type="PANTHER" id="PTHR28051">
    <property type="entry name" value="PROTEIN MTL1-RELATED"/>
    <property type="match status" value="1"/>
</dbReference>
<dbReference type="GO" id="GO:0042149">
    <property type="term" value="P:cellular response to glucose starvation"/>
    <property type="evidence" value="ECO:0007669"/>
    <property type="project" value="TreeGrafter"/>
</dbReference>
<evidence type="ECO:0000313" key="2">
    <source>
        <dbReference type="EMBL" id="ORZ05189.1"/>
    </source>
</evidence>
<feature type="non-terminal residue" evidence="2">
    <location>
        <position position="66"/>
    </location>
</feature>
<comment type="caution">
    <text evidence="2">The sequence shown here is derived from an EMBL/GenBank/DDBJ whole genome shotgun (WGS) entry which is preliminary data.</text>
</comment>
<dbReference type="PANTHER" id="PTHR28051:SF1">
    <property type="entry name" value="PROTEIN MTL1-RELATED"/>
    <property type="match status" value="1"/>
</dbReference>
<organism evidence="2 3">
    <name type="scientific">Lobosporangium transversale</name>
    <dbReference type="NCBI Taxonomy" id="64571"/>
    <lineage>
        <taxon>Eukaryota</taxon>
        <taxon>Fungi</taxon>
        <taxon>Fungi incertae sedis</taxon>
        <taxon>Mucoromycota</taxon>
        <taxon>Mortierellomycotina</taxon>
        <taxon>Mortierellomycetes</taxon>
        <taxon>Mortierellales</taxon>
        <taxon>Mortierellaceae</taxon>
        <taxon>Lobosporangium</taxon>
    </lineage>
</organism>
<dbReference type="EMBL" id="MCFF01000052">
    <property type="protein sequence ID" value="ORZ05189.1"/>
    <property type="molecule type" value="Genomic_DNA"/>
</dbReference>
<dbReference type="OrthoDB" id="5563539at2759"/>
<reference evidence="2 3" key="1">
    <citation type="submission" date="2016-07" db="EMBL/GenBank/DDBJ databases">
        <title>Pervasive Adenine N6-methylation of Active Genes in Fungi.</title>
        <authorList>
            <consortium name="DOE Joint Genome Institute"/>
            <person name="Mondo S.J."/>
            <person name="Dannebaum R.O."/>
            <person name="Kuo R.C."/>
            <person name="Labutti K."/>
            <person name="Haridas S."/>
            <person name="Kuo A."/>
            <person name="Salamov A."/>
            <person name="Ahrendt S.R."/>
            <person name="Lipzen A."/>
            <person name="Sullivan W."/>
            <person name="Andreopoulos W.B."/>
            <person name="Clum A."/>
            <person name="Lindquist E."/>
            <person name="Daum C."/>
            <person name="Ramamoorthy G.K."/>
            <person name="Gryganskyi A."/>
            <person name="Culley D."/>
            <person name="Magnuson J.K."/>
            <person name="James T.Y."/>
            <person name="O'Malley M.A."/>
            <person name="Stajich J.E."/>
            <person name="Spatafora J.W."/>
            <person name="Visel A."/>
            <person name="Grigoriev I.V."/>
        </authorList>
    </citation>
    <scope>NUCLEOTIDE SEQUENCE [LARGE SCALE GENOMIC DNA]</scope>
    <source>
        <strain evidence="2 3">NRRL 3116</strain>
    </source>
</reference>
<protein>
    <recommendedName>
        <fullName evidence="1">Nitrogen regulatory protein areA GATA-like domain-containing protein</fullName>
    </recommendedName>
</protein>
<dbReference type="STRING" id="64571.A0A1Y2GA40"/>
<dbReference type="GeneID" id="33562053"/>
<dbReference type="GO" id="GO:0007039">
    <property type="term" value="P:protein catabolic process in the vacuole"/>
    <property type="evidence" value="ECO:0007669"/>
    <property type="project" value="TreeGrafter"/>
</dbReference>
<evidence type="ECO:0000313" key="3">
    <source>
        <dbReference type="Proteomes" id="UP000193648"/>
    </source>
</evidence>
<evidence type="ECO:0000259" key="1">
    <source>
        <dbReference type="Pfam" id="PF08550"/>
    </source>
</evidence>
<feature type="non-terminal residue" evidence="2">
    <location>
        <position position="1"/>
    </location>
</feature>
<dbReference type="Proteomes" id="UP000193648">
    <property type="component" value="Unassembled WGS sequence"/>
</dbReference>
<gene>
    <name evidence="2" type="ORF">BCR41DRAFT_279175</name>
</gene>
<dbReference type="RefSeq" id="XP_021876964.1">
    <property type="nucleotide sequence ID" value="XM_022020209.1"/>
</dbReference>
<dbReference type="AlphaFoldDB" id="A0A1Y2GA40"/>
<dbReference type="InParanoid" id="A0A1Y2GA40"/>
<dbReference type="InterPro" id="IPR052292">
    <property type="entry name" value="Glucose_repression_reg"/>
</dbReference>
<proteinExistence type="predicted"/>
<name>A0A1Y2GA40_9FUNG</name>
<dbReference type="InterPro" id="IPR013860">
    <property type="entry name" value="AreA_GATA"/>
</dbReference>
<keyword evidence="3" id="KW-1185">Reference proteome</keyword>
<accession>A0A1Y2GA40</accession>